<accession>A0A1N6TS20</accession>
<dbReference type="InterPro" id="IPR002491">
    <property type="entry name" value="ABC_transptr_periplasmic_BD"/>
</dbReference>
<protein>
    <submittedName>
        <fullName evidence="2">Iron complex transport system substrate-binding protein</fullName>
    </submittedName>
</protein>
<organism evidence="2 3">
    <name type="scientific">Maribacter ulvicola</name>
    <dbReference type="NCBI Taxonomy" id="228959"/>
    <lineage>
        <taxon>Bacteria</taxon>
        <taxon>Pseudomonadati</taxon>
        <taxon>Bacteroidota</taxon>
        <taxon>Flavobacteriia</taxon>
        <taxon>Flavobacteriales</taxon>
        <taxon>Flavobacteriaceae</taxon>
        <taxon>Maribacter</taxon>
    </lineage>
</organism>
<dbReference type="Proteomes" id="UP000186953">
    <property type="component" value="Unassembled WGS sequence"/>
</dbReference>
<dbReference type="Pfam" id="PF01497">
    <property type="entry name" value="Peripla_BP_2"/>
    <property type="match status" value="1"/>
</dbReference>
<dbReference type="PANTHER" id="PTHR30535">
    <property type="entry name" value="VITAMIN B12-BINDING PROTEIN"/>
    <property type="match status" value="1"/>
</dbReference>
<dbReference type="PROSITE" id="PS50983">
    <property type="entry name" value="FE_B12_PBP"/>
    <property type="match status" value="1"/>
</dbReference>
<dbReference type="OrthoDB" id="9812528at2"/>
<dbReference type="STRING" id="228959.SAMN05421797_10268"/>
<evidence type="ECO:0000259" key="1">
    <source>
        <dbReference type="PROSITE" id="PS50983"/>
    </source>
</evidence>
<proteinExistence type="predicted"/>
<dbReference type="PANTHER" id="PTHR30535:SF34">
    <property type="entry name" value="MOLYBDATE-BINDING PROTEIN MOLA"/>
    <property type="match status" value="1"/>
</dbReference>
<reference evidence="3" key="1">
    <citation type="submission" date="2017-01" db="EMBL/GenBank/DDBJ databases">
        <authorList>
            <person name="Varghese N."/>
            <person name="Submissions S."/>
        </authorList>
    </citation>
    <scope>NUCLEOTIDE SEQUENCE [LARGE SCALE GENOMIC DNA]</scope>
    <source>
        <strain evidence="3">DSM 15366</strain>
    </source>
</reference>
<dbReference type="CDD" id="cd01141">
    <property type="entry name" value="TroA_d"/>
    <property type="match status" value="1"/>
</dbReference>
<dbReference type="AlphaFoldDB" id="A0A1N6TS20"/>
<sequence>MFKRLLLISYLVLLCGCKQEKKETTFIDANVSTTAIQYANGFTIETQSNGITIINILKPWANAETTHTYALVPKEILASVTLDKNEYDAIISTPVENIVVTSTTHIPALEELGVLHQLIGFPDTKYISSLAARKLIDDGKIKELGVNENINIEAVLELQPDLIFGFAINDGNSTYETIQRANIPVIYNGDWIEETPLGKAEWIKFFAPFFNKTKEADAIFNKIETAYLEAKKLAAEVENKPTVLSGAMYNDVWYLPGGKSWAANFLKDANANYLWSSTDENGSLSLSWESVLDVGQNAEFWIGPAQFATYQEMEASSLHYIQFDAFKNRTIFTTANTKGETGGTLYYELGPQRPDLVLKDLIHILHPGLLPNYEPYFFKPLL</sequence>
<dbReference type="EMBL" id="FTMA01000002">
    <property type="protein sequence ID" value="SIQ56103.1"/>
    <property type="molecule type" value="Genomic_DNA"/>
</dbReference>
<keyword evidence="3" id="KW-1185">Reference proteome</keyword>
<dbReference type="Gene3D" id="3.40.50.1980">
    <property type="entry name" value="Nitrogenase molybdenum iron protein domain"/>
    <property type="match status" value="2"/>
</dbReference>
<dbReference type="InterPro" id="IPR050902">
    <property type="entry name" value="ABC_Transporter_SBP"/>
</dbReference>
<dbReference type="GO" id="GO:0071281">
    <property type="term" value="P:cellular response to iron ion"/>
    <property type="evidence" value="ECO:0007669"/>
    <property type="project" value="TreeGrafter"/>
</dbReference>
<dbReference type="SUPFAM" id="SSF53807">
    <property type="entry name" value="Helical backbone' metal receptor"/>
    <property type="match status" value="1"/>
</dbReference>
<dbReference type="PROSITE" id="PS51257">
    <property type="entry name" value="PROKAR_LIPOPROTEIN"/>
    <property type="match status" value="1"/>
</dbReference>
<evidence type="ECO:0000313" key="2">
    <source>
        <dbReference type="EMBL" id="SIQ56103.1"/>
    </source>
</evidence>
<gene>
    <name evidence="2" type="ORF">SAMN05421797_10268</name>
</gene>
<evidence type="ECO:0000313" key="3">
    <source>
        <dbReference type="Proteomes" id="UP000186953"/>
    </source>
</evidence>
<feature type="domain" description="Fe/B12 periplasmic-binding" evidence="1">
    <location>
        <begin position="97"/>
        <end position="369"/>
    </location>
</feature>
<name>A0A1N6TS20_9FLAO</name>